<feature type="transmembrane region" description="Helical" evidence="6">
    <location>
        <begin position="143"/>
        <end position="176"/>
    </location>
</feature>
<comment type="caution">
    <text evidence="8">The sequence shown here is derived from an EMBL/GenBank/DDBJ whole genome shotgun (WGS) entry which is preliminary data.</text>
</comment>
<keyword evidence="2" id="KW-0813">Transport</keyword>
<proteinExistence type="predicted"/>
<feature type="transmembrane region" description="Helical" evidence="6">
    <location>
        <begin position="102"/>
        <end position="122"/>
    </location>
</feature>
<evidence type="ECO:0000256" key="2">
    <source>
        <dbReference type="ARBA" id="ARBA00022448"/>
    </source>
</evidence>
<keyword evidence="4 6" id="KW-1133">Transmembrane helix</keyword>
<dbReference type="PANTHER" id="PTHR10283:SF92">
    <property type="entry name" value="LOW-AFFINITY PHOSPHATE TRANSPORTER PHO91"/>
    <property type="match status" value="1"/>
</dbReference>
<feature type="transmembrane region" description="Helical" evidence="6">
    <location>
        <begin position="49"/>
        <end position="82"/>
    </location>
</feature>
<evidence type="ECO:0000259" key="7">
    <source>
        <dbReference type="Pfam" id="PF03600"/>
    </source>
</evidence>
<dbReference type="GO" id="GO:0005315">
    <property type="term" value="F:phosphate transmembrane transporter activity"/>
    <property type="evidence" value="ECO:0007669"/>
    <property type="project" value="TreeGrafter"/>
</dbReference>
<dbReference type="PANTHER" id="PTHR10283">
    <property type="entry name" value="SOLUTE CARRIER FAMILY 13 MEMBER"/>
    <property type="match status" value="1"/>
</dbReference>
<feature type="transmembrane region" description="Helical" evidence="6">
    <location>
        <begin position="363"/>
        <end position="389"/>
    </location>
</feature>
<evidence type="ECO:0000256" key="1">
    <source>
        <dbReference type="ARBA" id="ARBA00004141"/>
    </source>
</evidence>
<dbReference type="AlphaFoldDB" id="A0AAE3LKV6"/>
<dbReference type="InterPro" id="IPR004680">
    <property type="entry name" value="Cit_transptr-like_dom"/>
</dbReference>
<dbReference type="RefSeq" id="WP_263038840.1">
    <property type="nucleotide sequence ID" value="NZ_JAOTPL010000024.1"/>
</dbReference>
<keyword evidence="3 6" id="KW-0812">Transmembrane</keyword>
<keyword evidence="9" id="KW-1185">Reference proteome</keyword>
<accession>A0AAE3LKV6</accession>
<dbReference type="EMBL" id="JAOTPL010000024">
    <property type="protein sequence ID" value="MCU7695352.1"/>
    <property type="molecule type" value="Genomic_DNA"/>
</dbReference>
<evidence type="ECO:0000313" key="8">
    <source>
        <dbReference type="EMBL" id="MCU7695352.1"/>
    </source>
</evidence>
<feature type="transmembrane region" description="Helical" evidence="6">
    <location>
        <begin position="20"/>
        <end position="37"/>
    </location>
</feature>
<feature type="transmembrane region" description="Helical" evidence="6">
    <location>
        <begin position="401"/>
        <end position="421"/>
    </location>
</feature>
<evidence type="ECO:0000313" key="9">
    <source>
        <dbReference type="Proteomes" id="UP001209317"/>
    </source>
</evidence>
<dbReference type="Proteomes" id="UP001209317">
    <property type="component" value="Unassembled WGS sequence"/>
</dbReference>
<feature type="transmembrane region" description="Helical" evidence="6">
    <location>
        <begin position="274"/>
        <end position="292"/>
    </location>
</feature>
<dbReference type="NCBIfam" id="TIGR00785">
    <property type="entry name" value="dass"/>
    <property type="match status" value="1"/>
</dbReference>
<feature type="transmembrane region" description="Helical" evidence="6">
    <location>
        <begin position="230"/>
        <end position="253"/>
    </location>
</feature>
<comment type="subcellular location">
    <subcellularLocation>
        <location evidence="1">Membrane</location>
        <topology evidence="1">Multi-pass membrane protein</topology>
    </subcellularLocation>
</comment>
<feature type="transmembrane region" description="Helical" evidence="6">
    <location>
        <begin position="324"/>
        <end position="343"/>
    </location>
</feature>
<protein>
    <submittedName>
        <fullName evidence="8">SLC13 family permease</fullName>
    </submittedName>
</protein>
<name>A0AAE3LKV6_9BACT</name>
<dbReference type="Pfam" id="PF03600">
    <property type="entry name" value="CitMHS"/>
    <property type="match status" value="1"/>
</dbReference>
<evidence type="ECO:0000256" key="6">
    <source>
        <dbReference type="SAM" id="Phobius"/>
    </source>
</evidence>
<sequence length="465" mass="50873">MSTDVWKENDPYAAKWKSKLVLFFIVVFASLVILNFFMPEDFPDNNYNVMLLVLLAIGFWVADVFPPFAVSMFVIGYSVYFLDEFSLMSGVSEDWQSYTSTWASPVIWIMMGGFFVSLGINLTGLDKRIANFSIKLFGTKPRIFLLGVMLLTVFFSIAISNTATAALMIAVITPLLQRLGKHEPFNRSLVLGVAFAASFGGLTTIPGSPVNAIAADAASAQGRHISYMDWFGIGMPLCLFFTLAAWLILSYVFKPEVSSIPKVKSNYEISQLSRKEWIVIITLLITISLWLTTSITKIPVAAVSFLPMMILSISGIIQQQHIRLISWDTLLLVAGGLTLGMAASNTGLLDYASSKISLPENKMSALIFMGYITVMLSNFMSSTATASILIPLVNTLIPNDVILVSMVTAMCCSLGILLPISTPPNAIALSTGYIKQQHFSFVALFAILAGPPVICYSLVWWLGSG</sequence>
<organism evidence="8 9">
    <name type="scientific">Haoranjiania flava</name>
    <dbReference type="NCBI Taxonomy" id="1856322"/>
    <lineage>
        <taxon>Bacteria</taxon>
        <taxon>Pseudomonadati</taxon>
        <taxon>Bacteroidota</taxon>
        <taxon>Chitinophagia</taxon>
        <taxon>Chitinophagales</taxon>
        <taxon>Chitinophagaceae</taxon>
        <taxon>Haoranjiania</taxon>
    </lineage>
</organism>
<dbReference type="GO" id="GO:0005886">
    <property type="term" value="C:plasma membrane"/>
    <property type="evidence" value="ECO:0007669"/>
    <property type="project" value="TreeGrafter"/>
</dbReference>
<dbReference type="InterPro" id="IPR001898">
    <property type="entry name" value="SLC13A/DASS"/>
</dbReference>
<evidence type="ECO:0000256" key="4">
    <source>
        <dbReference type="ARBA" id="ARBA00022989"/>
    </source>
</evidence>
<evidence type="ECO:0000256" key="3">
    <source>
        <dbReference type="ARBA" id="ARBA00022692"/>
    </source>
</evidence>
<evidence type="ECO:0000256" key="5">
    <source>
        <dbReference type="ARBA" id="ARBA00023136"/>
    </source>
</evidence>
<feature type="transmembrane region" description="Helical" evidence="6">
    <location>
        <begin position="298"/>
        <end position="317"/>
    </location>
</feature>
<feature type="domain" description="Citrate transporter-like" evidence="7">
    <location>
        <begin position="60"/>
        <end position="407"/>
    </location>
</feature>
<gene>
    <name evidence="8" type="ORF">OD355_12565</name>
</gene>
<reference evidence="8" key="1">
    <citation type="submission" date="2022-10" db="EMBL/GenBank/DDBJ databases">
        <authorList>
            <person name="Kim H.S."/>
            <person name="Kim J.-S."/>
            <person name="Suh M.K."/>
            <person name="Eom M.K."/>
            <person name="Lee J.-S."/>
        </authorList>
    </citation>
    <scope>NUCLEOTIDE SEQUENCE</scope>
    <source>
        <strain evidence="8">LIP-5</strain>
    </source>
</reference>
<keyword evidence="5 6" id="KW-0472">Membrane</keyword>
<feature type="transmembrane region" description="Helical" evidence="6">
    <location>
        <begin position="441"/>
        <end position="462"/>
    </location>
</feature>